<keyword evidence="4" id="KW-1185">Reference proteome</keyword>
<dbReference type="InterPro" id="IPR029052">
    <property type="entry name" value="Metallo-depent_PP-like"/>
</dbReference>
<dbReference type="InterPro" id="IPR038720">
    <property type="entry name" value="YprB_RNase_H-like_dom"/>
</dbReference>
<accession>A0A1N7H769</accession>
<dbReference type="Gene3D" id="3.30.420.10">
    <property type="entry name" value="Ribonuclease H-like superfamily/Ribonuclease H"/>
    <property type="match status" value="1"/>
</dbReference>
<dbReference type="STRING" id="308853.SAMN05421752_1291"/>
<organism evidence="3 4">
    <name type="scientific">Natronorubrum thiooxidans</name>
    <dbReference type="NCBI Taxonomy" id="308853"/>
    <lineage>
        <taxon>Archaea</taxon>
        <taxon>Methanobacteriati</taxon>
        <taxon>Methanobacteriota</taxon>
        <taxon>Stenosarchaea group</taxon>
        <taxon>Halobacteria</taxon>
        <taxon>Halobacteriales</taxon>
        <taxon>Natrialbaceae</taxon>
        <taxon>Natronorubrum</taxon>
    </lineage>
</organism>
<dbReference type="InterPro" id="IPR036397">
    <property type="entry name" value="RNaseH_sf"/>
</dbReference>
<reference evidence="4" key="1">
    <citation type="submission" date="2017-01" db="EMBL/GenBank/DDBJ databases">
        <authorList>
            <person name="Varghese N."/>
            <person name="Submissions S."/>
        </authorList>
    </citation>
    <scope>NUCLEOTIDE SEQUENCE [LARGE SCALE GENOMIC DNA]</scope>
    <source>
        <strain evidence="4">type strain: HArc-</strain>
    </source>
</reference>
<gene>
    <name evidence="3" type="ORF">SAMN05421752_1291</name>
</gene>
<dbReference type="GO" id="GO:0003676">
    <property type="term" value="F:nucleic acid binding"/>
    <property type="evidence" value="ECO:0007669"/>
    <property type="project" value="InterPro"/>
</dbReference>
<dbReference type="EMBL" id="FTNR01000029">
    <property type="protein sequence ID" value="SIS20724.1"/>
    <property type="molecule type" value="Genomic_DNA"/>
</dbReference>
<sequence>MRMLVVQELTAENRMKVLAVSDWRVQDINLLYEVLDSRDDIDAIVYAGDDLDRFHDGDTNHLAELGAATTTGNVFAVRGNDDFPSTAAPLFEASNVHDVHDEPYVIDDTAFIGQEGSLENTPGHILYSEDEIETYLAQQFEAVADATQVCLITHTPPFGTLDYAKRFGQRPIGSHAVADTITTYSPTVIVCGHCHLMGGRTAVHSGVPVLNIACHDDLGADARYATIDLSTSDPDITTGTLPDIPKSELLRLIQVGPSRLKHMEEQAIDTLDDITPASRRTLIDLPGSSAWHADRWLAQADAIRTDKPIIYTPENLSPVFDDPVLLFDLETDLDQRQIFLAGFYDTTTDTITQFFKPDDEEELLADLRAFVANYDDPTLIYYGGNNFDETRLEQSLSTHGFESLRSQVTYWDLGIYIQQELFGDFPDYRLGSVATNVSDWTPTSDLDGFLVGLLYTQYKNDGSEPEWDKLKQYNREDLRALNSIIEFITNTI</sequence>
<dbReference type="Gene3D" id="1.10.150.20">
    <property type="entry name" value="5' to 3' exonuclease, C-terminal subdomain"/>
    <property type="match status" value="1"/>
</dbReference>
<evidence type="ECO:0000259" key="2">
    <source>
        <dbReference type="Pfam" id="PF13482"/>
    </source>
</evidence>
<protein>
    <submittedName>
        <fullName evidence="3">RecB family nuclease, putative, TM0106 family</fullName>
    </submittedName>
</protein>
<evidence type="ECO:0000259" key="1">
    <source>
        <dbReference type="Pfam" id="PF00149"/>
    </source>
</evidence>
<dbReference type="InterPro" id="IPR004843">
    <property type="entry name" value="Calcineurin-like_PHP"/>
</dbReference>
<dbReference type="GO" id="GO:0016787">
    <property type="term" value="F:hydrolase activity"/>
    <property type="evidence" value="ECO:0007669"/>
    <property type="project" value="InterPro"/>
</dbReference>
<feature type="domain" description="YprB ribonuclease H-like" evidence="2">
    <location>
        <begin position="326"/>
        <end position="486"/>
    </location>
</feature>
<dbReference type="InterPro" id="IPR012337">
    <property type="entry name" value="RNaseH-like_sf"/>
</dbReference>
<dbReference type="Proteomes" id="UP000185936">
    <property type="component" value="Unassembled WGS sequence"/>
</dbReference>
<evidence type="ECO:0000313" key="4">
    <source>
        <dbReference type="Proteomes" id="UP000185936"/>
    </source>
</evidence>
<evidence type="ECO:0000313" key="3">
    <source>
        <dbReference type="EMBL" id="SIS20724.1"/>
    </source>
</evidence>
<dbReference type="SUPFAM" id="SSF56300">
    <property type="entry name" value="Metallo-dependent phosphatases"/>
    <property type="match status" value="1"/>
</dbReference>
<name>A0A1N7H769_9EURY</name>
<dbReference type="SUPFAM" id="SSF53098">
    <property type="entry name" value="Ribonuclease H-like"/>
    <property type="match status" value="1"/>
</dbReference>
<feature type="domain" description="Calcineurin-like phosphoesterase" evidence="1">
    <location>
        <begin position="15"/>
        <end position="195"/>
    </location>
</feature>
<dbReference type="AlphaFoldDB" id="A0A1N7H769"/>
<dbReference type="Gene3D" id="3.60.21.10">
    <property type="match status" value="1"/>
</dbReference>
<proteinExistence type="predicted"/>
<dbReference type="Pfam" id="PF13482">
    <property type="entry name" value="RNase_H_2"/>
    <property type="match status" value="1"/>
</dbReference>
<dbReference type="Pfam" id="PF00149">
    <property type="entry name" value="Metallophos"/>
    <property type="match status" value="1"/>
</dbReference>